<evidence type="ECO:0000313" key="10">
    <source>
        <dbReference type="EMBL" id="PIQ73068.1"/>
    </source>
</evidence>
<dbReference type="FunFam" id="3.30.420.40:FF:000040">
    <property type="entry name" value="tRNA N6-adenosine threonylcarbamoyltransferase"/>
    <property type="match status" value="1"/>
</dbReference>
<dbReference type="InterPro" id="IPR017861">
    <property type="entry name" value="KAE1/TsaD"/>
</dbReference>
<dbReference type="InterPro" id="IPR000905">
    <property type="entry name" value="Gcp-like_dom"/>
</dbReference>
<evidence type="ECO:0000256" key="1">
    <source>
        <dbReference type="ARBA" id="ARBA00022490"/>
    </source>
</evidence>
<dbReference type="GO" id="GO:0005506">
    <property type="term" value="F:iron ion binding"/>
    <property type="evidence" value="ECO:0007669"/>
    <property type="project" value="UniProtKB-UniRule"/>
</dbReference>
<dbReference type="GO" id="GO:0061711">
    <property type="term" value="F:tRNA N(6)-L-threonylcarbamoyladenine synthase activity"/>
    <property type="evidence" value="ECO:0007669"/>
    <property type="project" value="UniProtKB-EC"/>
</dbReference>
<evidence type="ECO:0000259" key="9">
    <source>
        <dbReference type="Pfam" id="PF00814"/>
    </source>
</evidence>
<dbReference type="Gene3D" id="3.30.420.40">
    <property type="match status" value="2"/>
</dbReference>
<feature type="binding site" evidence="8">
    <location>
        <begin position="148"/>
        <end position="152"/>
    </location>
    <ligand>
        <name>substrate</name>
    </ligand>
</feature>
<evidence type="ECO:0000256" key="5">
    <source>
        <dbReference type="ARBA" id="ARBA00023004"/>
    </source>
</evidence>
<evidence type="ECO:0000256" key="7">
    <source>
        <dbReference type="ARBA" id="ARBA00048117"/>
    </source>
</evidence>
<gene>
    <name evidence="8 10" type="primary">tsaD</name>
    <name evidence="10" type="ORF">COV58_04495</name>
</gene>
<comment type="function">
    <text evidence="8">Required for the formation of a threonylcarbamoyl group on adenosine at position 37 (t(6)A37) in tRNAs that read codons beginning with adenine. Is involved in the transfer of the threonylcarbamoyl moiety of threonylcarbamoyl-AMP (TC-AMP) to the N6 group of A37, together with TsaE and TsaB. TsaD likely plays a direct catalytic role in this reaction.</text>
</comment>
<dbReference type="PANTHER" id="PTHR11735">
    <property type="entry name" value="TRNA N6-ADENOSINE THREONYLCARBAMOYLTRANSFERASE"/>
    <property type="match status" value="1"/>
</dbReference>
<feature type="binding site" evidence="8">
    <location>
        <position position="194"/>
    </location>
    <ligand>
        <name>substrate</name>
    </ligand>
</feature>
<dbReference type="Pfam" id="PF00814">
    <property type="entry name" value="TsaD"/>
    <property type="match status" value="1"/>
</dbReference>
<feature type="binding site" evidence="8">
    <location>
        <position position="318"/>
    </location>
    <ligand>
        <name>Fe cation</name>
        <dbReference type="ChEBI" id="CHEBI:24875"/>
    </ligand>
</feature>
<dbReference type="InterPro" id="IPR043129">
    <property type="entry name" value="ATPase_NBD"/>
</dbReference>
<keyword evidence="6 8" id="KW-0012">Acyltransferase</keyword>
<evidence type="ECO:0000313" key="11">
    <source>
        <dbReference type="Proteomes" id="UP000231056"/>
    </source>
</evidence>
<dbReference type="GO" id="GO:0005737">
    <property type="term" value="C:cytoplasm"/>
    <property type="evidence" value="ECO:0007669"/>
    <property type="project" value="UniProtKB-SubCell"/>
</dbReference>
<keyword evidence="4 8" id="KW-0479">Metal-binding</keyword>
<evidence type="ECO:0000256" key="8">
    <source>
        <dbReference type="HAMAP-Rule" id="MF_01445"/>
    </source>
</evidence>
<evidence type="ECO:0000256" key="2">
    <source>
        <dbReference type="ARBA" id="ARBA00022679"/>
    </source>
</evidence>
<dbReference type="HAMAP" id="MF_01445">
    <property type="entry name" value="TsaD"/>
    <property type="match status" value="1"/>
</dbReference>
<dbReference type="EC" id="2.3.1.234" evidence="8"/>
<keyword evidence="2 8" id="KW-0808">Transferase</keyword>
<dbReference type="CDD" id="cd24133">
    <property type="entry name" value="ASKHA_NBD_TsaD_bac"/>
    <property type="match status" value="1"/>
</dbReference>
<feature type="binding site" evidence="8">
    <location>
        <position position="119"/>
    </location>
    <ligand>
        <name>Fe cation</name>
        <dbReference type="ChEBI" id="CHEBI:24875"/>
    </ligand>
</feature>
<comment type="cofactor">
    <cofactor evidence="8">
        <name>Fe(2+)</name>
        <dbReference type="ChEBI" id="CHEBI:29033"/>
    </cofactor>
    <text evidence="8">Binds 1 Fe(2+) ion per subunit.</text>
</comment>
<dbReference type="Proteomes" id="UP000231056">
    <property type="component" value="Unassembled WGS sequence"/>
</dbReference>
<dbReference type="AlphaFoldDB" id="A0A2M6IT10"/>
<evidence type="ECO:0000256" key="6">
    <source>
        <dbReference type="ARBA" id="ARBA00023315"/>
    </source>
</evidence>
<dbReference type="PANTHER" id="PTHR11735:SF6">
    <property type="entry name" value="TRNA N6-ADENOSINE THREONYLCARBAMOYLTRANSFERASE, MITOCHONDRIAL"/>
    <property type="match status" value="1"/>
</dbReference>
<dbReference type="NCBIfam" id="TIGR03723">
    <property type="entry name" value="T6A_TsaD_YgjD"/>
    <property type="match status" value="1"/>
</dbReference>
<comment type="similarity">
    <text evidence="8">Belongs to the KAE1 / TsaD family.</text>
</comment>
<organism evidence="10 11">
    <name type="scientific">Candidatus Roizmanbacteria bacterium CG11_big_fil_rev_8_21_14_0_20_36_8</name>
    <dbReference type="NCBI Taxonomy" id="1974856"/>
    <lineage>
        <taxon>Bacteria</taxon>
        <taxon>Candidatus Roizmaniibacteriota</taxon>
    </lineage>
</organism>
<dbReference type="GO" id="GO:0002949">
    <property type="term" value="P:tRNA threonylcarbamoyladenosine modification"/>
    <property type="evidence" value="ECO:0007669"/>
    <property type="project" value="UniProtKB-UniRule"/>
</dbReference>
<name>A0A2M6IT10_9BACT</name>
<proteinExistence type="inferred from homology"/>
<protein>
    <recommendedName>
        <fullName evidence="8">tRNA N6-adenosine threonylcarbamoyltransferase</fullName>
        <ecNumber evidence="8">2.3.1.234</ecNumber>
    </recommendedName>
    <alternativeName>
        <fullName evidence="8">N6-L-threonylcarbamoyladenine synthase</fullName>
        <shortName evidence="8">t(6)A synthase</shortName>
    </alternativeName>
    <alternativeName>
        <fullName evidence="8">t(6)A37 threonylcarbamoyladenosine biosynthesis protein TsaD</fullName>
    </alternativeName>
    <alternativeName>
        <fullName evidence="8">tRNA threonylcarbamoyladenosine biosynthesis protein TsaD</fullName>
    </alternativeName>
</protein>
<dbReference type="SUPFAM" id="SSF53067">
    <property type="entry name" value="Actin-like ATPase domain"/>
    <property type="match status" value="2"/>
</dbReference>
<sequence>MNKKKEIIIAIDTSCDETSAAIVCGRCVLSSVVYSQILIHKKWGGVMPQIAKRAHEERIDGVVEETFRKARRNSISNWKDITAIAVTYGPGLAIALGVGIDKAIELSKKHKIPLIGVNHMEGHLYSPFVQNSKGSPDRDFQFPYLGLLVSGAHTEIVLFKNHLKYEILGETRDDACGEALDKAARMLGFGYPGGPILERLASEIDNVDKYKFPRPMIGTKNFDFSFSGLKTSFLYFTNSMSDSDKLENISFLASSFQEAVFTTLVRKTMKAMKHTGVNSVLVGGGVAVNHRLRTLMRRMVKEQGGVILFPSQNYLNFDNAAMIGLVGAIRAERKLFAKSRSDVERVARLSLLQSSIK</sequence>
<feature type="binding site" evidence="8">
    <location>
        <position position="198"/>
    </location>
    <ligand>
        <name>substrate</name>
    </ligand>
</feature>
<dbReference type="EMBL" id="PCVM01000107">
    <property type="protein sequence ID" value="PIQ73068.1"/>
    <property type="molecule type" value="Genomic_DNA"/>
</dbReference>
<keyword evidence="5 8" id="KW-0408">Iron</keyword>
<comment type="caution">
    <text evidence="10">The sequence shown here is derived from an EMBL/GenBank/DDBJ whole genome shotgun (WGS) entry which is preliminary data.</text>
</comment>
<keyword evidence="1 8" id="KW-0963">Cytoplasm</keyword>
<reference evidence="10 11" key="1">
    <citation type="submission" date="2017-09" db="EMBL/GenBank/DDBJ databases">
        <title>Depth-based differentiation of microbial function through sediment-hosted aquifers and enrichment of novel symbionts in the deep terrestrial subsurface.</title>
        <authorList>
            <person name="Probst A.J."/>
            <person name="Ladd B."/>
            <person name="Jarett J.K."/>
            <person name="Geller-Mcgrath D.E."/>
            <person name="Sieber C.M."/>
            <person name="Emerson J.B."/>
            <person name="Anantharaman K."/>
            <person name="Thomas B.C."/>
            <person name="Malmstrom R."/>
            <person name="Stieglmeier M."/>
            <person name="Klingl A."/>
            <person name="Woyke T."/>
            <person name="Ryan C.M."/>
            <person name="Banfield J.F."/>
        </authorList>
    </citation>
    <scope>NUCLEOTIDE SEQUENCE [LARGE SCALE GENOMIC DNA]</scope>
    <source>
        <strain evidence="10">CG11_big_fil_rev_8_21_14_0_20_36_8</strain>
    </source>
</reference>
<feature type="binding site" evidence="8">
    <location>
        <position position="181"/>
    </location>
    <ligand>
        <name>substrate</name>
    </ligand>
</feature>
<comment type="catalytic activity">
    <reaction evidence="7 8">
        <text>L-threonylcarbamoyladenylate + adenosine(37) in tRNA = N(6)-L-threonylcarbamoyladenosine(37) in tRNA + AMP + H(+)</text>
        <dbReference type="Rhea" id="RHEA:37059"/>
        <dbReference type="Rhea" id="RHEA-COMP:10162"/>
        <dbReference type="Rhea" id="RHEA-COMP:10163"/>
        <dbReference type="ChEBI" id="CHEBI:15378"/>
        <dbReference type="ChEBI" id="CHEBI:73682"/>
        <dbReference type="ChEBI" id="CHEBI:74411"/>
        <dbReference type="ChEBI" id="CHEBI:74418"/>
        <dbReference type="ChEBI" id="CHEBI:456215"/>
        <dbReference type="EC" id="2.3.1.234"/>
    </reaction>
</comment>
<accession>A0A2M6IT10</accession>
<feature type="binding site" evidence="8">
    <location>
        <position position="123"/>
    </location>
    <ligand>
        <name>Fe cation</name>
        <dbReference type="ChEBI" id="CHEBI:24875"/>
    </ligand>
</feature>
<feature type="domain" description="Gcp-like" evidence="9">
    <location>
        <begin position="28"/>
        <end position="324"/>
    </location>
</feature>
<evidence type="ECO:0000256" key="4">
    <source>
        <dbReference type="ARBA" id="ARBA00022723"/>
    </source>
</evidence>
<comment type="subcellular location">
    <subcellularLocation>
        <location evidence="8">Cytoplasm</location>
    </subcellularLocation>
</comment>
<dbReference type="NCBIfam" id="TIGR00329">
    <property type="entry name" value="gcp_kae1"/>
    <property type="match status" value="1"/>
</dbReference>
<dbReference type="InterPro" id="IPR022450">
    <property type="entry name" value="TsaD"/>
</dbReference>
<keyword evidence="3 8" id="KW-0819">tRNA processing</keyword>
<dbReference type="PRINTS" id="PR00789">
    <property type="entry name" value="OSIALOPTASE"/>
</dbReference>
<evidence type="ECO:0000256" key="3">
    <source>
        <dbReference type="ARBA" id="ARBA00022694"/>
    </source>
</evidence>
<feature type="binding site" evidence="8">
    <location>
        <position position="289"/>
    </location>
    <ligand>
        <name>substrate</name>
    </ligand>
</feature>